<keyword evidence="6" id="KW-0472">Membrane</keyword>
<protein>
    <submittedName>
        <fullName evidence="9">FtsQ-type POTRA domain-containing protein</fullName>
    </submittedName>
</protein>
<dbReference type="PANTHER" id="PTHR37820:SF1">
    <property type="entry name" value="CELL DIVISION PROTEIN FTSQ"/>
    <property type="match status" value="1"/>
</dbReference>
<reference evidence="9 10" key="1">
    <citation type="submission" date="2021-06" db="EMBL/GenBank/DDBJ databases">
        <authorList>
            <person name="Sun Q."/>
            <person name="Li D."/>
        </authorList>
    </citation>
    <scope>NUCLEOTIDE SEQUENCE [LARGE SCALE GENOMIC DNA]</scope>
    <source>
        <strain evidence="9 10">N19</strain>
    </source>
</reference>
<evidence type="ECO:0000256" key="5">
    <source>
        <dbReference type="ARBA" id="ARBA00022989"/>
    </source>
</evidence>
<keyword evidence="4" id="KW-0812">Transmembrane</keyword>
<evidence type="ECO:0000256" key="3">
    <source>
        <dbReference type="ARBA" id="ARBA00022618"/>
    </source>
</evidence>
<gene>
    <name evidence="9" type="ORF">KQI20_05350</name>
</gene>
<evidence type="ECO:0000313" key="9">
    <source>
        <dbReference type="EMBL" id="MBU5335859.1"/>
    </source>
</evidence>
<name>A0ABS6DVM9_9FIRM</name>
<comment type="subcellular location">
    <subcellularLocation>
        <location evidence="1">Membrane</location>
    </subcellularLocation>
</comment>
<keyword evidence="10" id="KW-1185">Reference proteome</keyword>
<dbReference type="InterPro" id="IPR005548">
    <property type="entry name" value="Cell_div_FtsQ/DivIB_C"/>
</dbReference>
<dbReference type="InterPro" id="IPR013685">
    <property type="entry name" value="POTRA_FtsQ_type"/>
</dbReference>
<evidence type="ECO:0000259" key="8">
    <source>
        <dbReference type="PROSITE" id="PS51779"/>
    </source>
</evidence>
<dbReference type="InterPro" id="IPR034746">
    <property type="entry name" value="POTRA"/>
</dbReference>
<evidence type="ECO:0000256" key="4">
    <source>
        <dbReference type="ARBA" id="ARBA00022692"/>
    </source>
</evidence>
<dbReference type="Pfam" id="PF03799">
    <property type="entry name" value="FtsQ_DivIB_C"/>
    <property type="match status" value="1"/>
</dbReference>
<keyword evidence="5" id="KW-1133">Transmembrane helix</keyword>
<evidence type="ECO:0000256" key="2">
    <source>
        <dbReference type="ARBA" id="ARBA00022475"/>
    </source>
</evidence>
<evidence type="ECO:0000256" key="7">
    <source>
        <dbReference type="ARBA" id="ARBA00023306"/>
    </source>
</evidence>
<evidence type="ECO:0000256" key="1">
    <source>
        <dbReference type="ARBA" id="ARBA00004370"/>
    </source>
</evidence>
<proteinExistence type="predicted"/>
<dbReference type="RefSeq" id="WP_216568995.1">
    <property type="nucleotide sequence ID" value="NZ_JAHLOQ010000010.1"/>
</dbReference>
<dbReference type="PANTHER" id="PTHR37820">
    <property type="entry name" value="CELL DIVISION PROTEIN DIVIB"/>
    <property type="match status" value="1"/>
</dbReference>
<evidence type="ECO:0000256" key="6">
    <source>
        <dbReference type="ARBA" id="ARBA00023136"/>
    </source>
</evidence>
<dbReference type="InterPro" id="IPR050487">
    <property type="entry name" value="FtsQ_DivIB"/>
</dbReference>
<evidence type="ECO:0000313" key="10">
    <source>
        <dbReference type="Proteomes" id="UP001196301"/>
    </source>
</evidence>
<keyword evidence="2" id="KW-1003">Cell membrane</keyword>
<dbReference type="PROSITE" id="PS51779">
    <property type="entry name" value="POTRA"/>
    <property type="match status" value="1"/>
</dbReference>
<dbReference type="Pfam" id="PF08478">
    <property type="entry name" value="POTRA_1"/>
    <property type="match status" value="1"/>
</dbReference>
<keyword evidence="7" id="KW-0131">Cell cycle</keyword>
<accession>A0ABS6DVM9</accession>
<feature type="domain" description="POTRA" evidence="8">
    <location>
        <begin position="38"/>
        <end position="106"/>
    </location>
</feature>
<organism evidence="9 10">
    <name type="scientific">Intestinibacter bartlettii</name>
    <dbReference type="NCBI Taxonomy" id="261299"/>
    <lineage>
        <taxon>Bacteria</taxon>
        <taxon>Bacillati</taxon>
        <taxon>Bacillota</taxon>
        <taxon>Clostridia</taxon>
        <taxon>Peptostreptococcales</taxon>
        <taxon>Peptostreptococcaceae</taxon>
        <taxon>Intestinibacter</taxon>
    </lineage>
</organism>
<keyword evidence="3" id="KW-0132">Cell division</keyword>
<sequence length="248" mass="29059">MKNKKRKRRIRKNRLMAVLLFVFMVCFATIVFIKSDFFSLKNIKIVNNDVLTKAEISDLSKITTGRNLFTYDLKKISSNIEQSRYVESVTVKRRIPNSILIDVQEKKINCVLKDTGNNYYYIDENMNYIDKVEKNKLKDSYPIVQIDFAIKEHKLSFSDKKDKETLASLIKNIKKDGLENKIKYISFLEDDDVTMTTKEGINIIVDKDSDIKHDIAKLTKILIDLKSQNINYGKIDMTFSKYVLYTYK</sequence>
<dbReference type="EMBL" id="JAHLOQ010000010">
    <property type="protein sequence ID" value="MBU5335859.1"/>
    <property type="molecule type" value="Genomic_DNA"/>
</dbReference>
<dbReference type="Proteomes" id="UP001196301">
    <property type="component" value="Unassembled WGS sequence"/>
</dbReference>
<comment type="caution">
    <text evidence="9">The sequence shown here is derived from an EMBL/GenBank/DDBJ whole genome shotgun (WGS) entry which is preliminary data.</text>
</comment>